<evidence type="ECO:0000256" key="1">
    <source>
        <dbReference type="SAM" id="MobiDB-lite"/>
    </source>
</evidence>
<gene>
    <name evidence="2" type="ORF">F383_07871</name>
</gene>
<proteinExistence type="predicted"/>
<dbReference type="Proteomes" id="UP000032142">
    <property type="component" value="Unassembled WGS sequence"/>
</dbReference>
<reference evidence="3" key="1">
    <citation type="submission" date="2014-09" db="EMBL/GenBank/DDBJ databases">
        <authorList>
            <person name="Mudge J."/>
            <person name="Ramaraj T."/>
            <person name="Lindquist I.E."/>
            <person name="Bharti A.K."/>
            <person name="Sundararajan A."/>
            <person name="Cameron C.T."/>
            <person name="Woodward J.E."/>
            <person name="May G.D."/>
            <person name="Brubaker C."/>
            <person name="Broadhvest J."/>
            <person name="Wilkins T.A."/>
        </authorList>
    </citation>
    <scope>NUCLEOTIDE SEQUENCE</scope>
    <source>
        <strain evidence="3">cv. AKA8401</strain>
    </source>
</reference>
<protein>
    <submittedName>
        <fullName evidence="2">Uncharacterized protein</fullName>
    </submittedName>
</protein>
<accession>A0A0B0PTV5</accession>
<evidence type="ECO:0000313" key="3">
    <source>
        <dbReference type="Proteomes" id="UP000032142"/>
    </source>
</evidence>
<feature type="region of interest" description="Disordered" evidence="1">
    <location>
        <begin position="22"/>
        <end position="46"/>
    </location>
</feature>
<feature type="compositionally biased region" description="Low complexity" evidence="1">
    <location>
        <begin position="27"/>
        <end position="46"/>
    </location>
</feature>
<sequence length="81" mass="9068">MASICNRFISRSSPFIKSAVRSNGPKSSFSRSAAAPSISSPLPSPSISPLRRFSSRYSSVHRSWDLCSHCCRYTAQWQWRG</sequence>
<dbReference type="EMBL" id="KN438605">
    <property type="protein sequence ID" value="KHG26816.1"/>
    <property type="molecule type" value="Genomic_DNA"/>
</dbReference>
<evidence type="ECO:0000313" key="2">
    <source>
        <dbReference type="EMBL" id="KHG26816.1"/>
    </source>
</evidence>
<name>A0A0B0PTV5_GOSAR</name>
<dbReference type="AlphaFoldDB" id="A0A0B0PTV5"/>
<keyword evidence="3" id="KW-1185">Reference proteome</keyword>
<organism evidence="2 3">
    <name type="scientific">Gossypium arboreum</name>
    <name type="common">Tree cotton</name>
    <name type="synonym">Gossypium nanking</name>
    <dbReference type="NCBI Taxonomy" id="29729"/>
    <lineage>
        <taxon>Eukaryota</taxon>
        <taxon>Viridiplantae</taxon>
        <taxon>Streptophyta</taxon>
        <taxon>Embryophyta</taxon>
        <taxon>Tracheophyta</taxon>
        <taxon>Spermatophyta</taxon>
        <taxon>Magnoliopsida</taxon>
        <taxon>eudicotyledons</taxon>
        <taxon>Gunneridae</taxon>
        <taxon>Pentapetalae</taxon>
        <taxon>rosids</taxon>
        <taxon>malvids</taxon>
        <taxon>Malvales</taxon>
        <taxon>Malvaceae</taxon>
        <taxon>Malvoideae</taxon>
        <taxon>Gossypium</taxon>
    </lineage>
</organism>